<evidence type="ECO:0000256" key="1">
    <source>
        <dbReference type="ARBA" id="ARBA00009179"/>
    </source>
</evidence>
<comment type="caution">
    <text evidence="7">The sequence shown here is derived from an EMBL/GenBank/DDBJ whole genome shotgun (WGS) entry which is preliminary data.</text>
</comment>
<organism evidence="7 8">
    <name type="scientific">Bacillus lumedeiriae</name>
    <dbReference type="NCBI Taxonomy" id="3058829"/>
    <lineage>
        <taxon>Bacteria</taxon>
        <taxon>Bacillati</taxon>
        <taxon>Bacillota</taxon>
        <taxon>Bacilli</taxon>
        <taxon>Bacillales</taxon>
        <taxon>Bacillaceae</taxon>
        <taxon>Bacillus</taxon>
    </lineage>
</organism>
<keyword evidence="3 5" id="KW-0378">Hydrolase</keyword>
<dbReference type="PANTHER" id="PTHR32060">
    <property type="entry name" value="TAIL-SPECIFIC PROTEASE"/>
    <property type="match status" value="1"/>
</dbReference>
<evidence type="ECO:0000256" key="5">
    <source>
        <dbReference type="RuleBase" id="RU004404"/>
    </source>
</evidence>
<dbReference type="EMBL" id="JAUIYO010000003">
    <property type="protein sequence ID" value="MFK2825481.1"/>
    <property type="molecule type" value="Genomic_DNA"/>
</dbReference>
<dbReference type="InterPro" id="IPR004447">
    <property type="entry name" value="Peptidase_S41A"/>
</dbReference>
<evidence type="ECO:0000259" key="6">
    <source>
        <dbReference type="PROSITE" id="PS50106"/>
    </source>
</evidence>
<sequence>MVKRKWIAVLIVSSFITGAGGMYGSLTVLNEKEHTVQPRESGQGQATSEGLPDELHKVQTAYEVIADQYVEKVDRTELIEGAIDGMIGSLKDPYSVYMDAETVKQFEDSLDSSFEGIGAEITVVEGKLTIVAPFKDSPAEKAGLKPKDQIVEIDGQSVSGLTIYEATKKIRGKKGTTVTIGIIRPGMTKPLDVKVKRDNIPIETVFAKTKVKQDKRVGVIEITSFSEDTAKDFKEKLKKIEKKELDGLIIDVRGNPGGFLTSVEEILKVFVTENKPYMQIEEKTGRKLPYFSEKKKVKPYPIAVLTDEGSASASEILAGALKEAEGYPIIGEKSFGKGTVQQPVPLGDGSNLKLTTHKWLTPNGNWIHGKGIRPDIEVRQPDYFYAHPLQVNQPLTREMNNDSVRSAQTMLDGLGYAPGRTDGYFSTETEKAVRAFQIQTGIKETGTIDKQTASRLEQKWIEEMKKEKNDLQMQAALAYIRNLDK</sequence>
<dbReference type="RefSeq" id="WP_404316218.1">
    <property type="nucleotide sequence ID" value="NZ_JAUIYO010000003.1"/>
</dbReference>
<dbReference type="InterPro" id="IPR005151">
    <property type="entry name" value="Tail-specific_protease"/>
</dbReference>
<gene>
    <name evidence="7" type="ORF">QYG89_07240</name>
</gene>
<dbReference type="Pfam" id="PF01471">
    <property type="entry name" value="PG_binding_1"/>
    <property type="match status" value="1"/>
</dbReference>
<dbReference type="Gene3D" id="1.10.101.10">
    <property type="entry name" value="PGBD-like superfamily/PGBD"/>
    <property type="match status" value="1"/>
</dbReference>
<dbReference type="InterPro" id="IPR036366">
    <property type="entry name" value="PGBDSf"/>
</dbReference>
<dbReference type="SMART" id="SM00228">
    <property type="entry name" value="PDZ"/>
    <property type="match status" value="1"/>
</dbReference>
<keyword evidence="4 5" id="KW-0720">Serine protease</keyword>
<evidence type="ECO:0000313" key="8">
    <source>
        <dbReference type="Proteomes" id="UP001619911"/>
    </source>
</evidence>
<dbReference type="SMART" id="SM00245">
    <property type="entry name" value="TSPc"/>
    <property type="match status" value="1"/>
</dbReference>
<dbReference type="Proteomes" id="UP001619911">
    <property type="component" value="Unassembled WGS sequence"/>
</dbReference>
<dbReference type="Gene3D" id="3.90.226.10">
    <property type="entry name" value="2-enoyl-CoA Hydratase, Chain A, domain 1"/>
    <property type="match status" value="1"/>
</dbReference>
<reference evidence="7 8" key="1">
    <citation type="submission" date="2023-07" db="EMBL/GenBank/DDBJ databases">
        <title>Bacillus lucianemedeirus sp. nov, a new species isolated from an immunobiological production facility.</title>
        <authorList>
            <person name="Costa L.V."/>
            <person name="Miranda R.V.S.L."/>
            <person name="Brandao M.L.L."/>
            <person name="Reis C.M.F."/>
            <person name="Frazao A.M."/>
            <person name="Cruz F.V."/>
            <person name="Baio P.V.P."/>
            <person name="Veras J.F.C."/>
            <person name="Ramos J.N."/>
            <person name="Vieira V."/>
        </authorList>
    </citation>
    <scope>NUCLEOTIDE SEQUENCE [LARGE SCALE GENOMIC DNA]</scope>
    <source>
        <strain evidence="7 8">B190/17</strain>
    </source>
</reference>
<keyword evidence="8" id="KW-1185">Reference proteome</keyword>
<dbReference type="InterPro" id="IPR055210">
    <property type="entry name" value="CtpA/B_N"/>
</dbReference>
<evidence type="ECO:0000256" key="4">
    <source>
        <dbReference type="ARBA" id="ARBA00022825"/>
    </source>
</evidence>
<feature type="domain" description="PDZ" evidence="6">
    <location>
        <begin position="107"/>
        <end position="171"/>
    </location>
</feature>
<proteinExistence type="inferred from homology"/>
<dbReference type="InterPro" id="IPR029045">
    <property type="entry name" value="ClpP/crotonase-like_dom_sf"/>
</dbReference>
<dbReference type="CDD" id="cd06782">
    <property type="entry name" value="cpPDZ_CPP-like"/>
    <property type="match status" value="1"/>
</dbReference>
<dbReference type="Pfam" id="PF03572">
    <property type="entry name" value="Peptidase_S41"/>
    <property type="match status" value="1"/>
</dbReference>
<dbReference type="Gene3D" id="2.30.42.10">
    <property type="match status" value="1"/>
</dbReference>
<dbReference type="InterPro" id="IPR036365">
    <property type="entry name" value="PGBD-like_sf"/>
</dbReference>
<dbReference type="PANTHER" id="PTHR32060:SF29">
    <property type="entry name" value="CARBOXY-TERMINAL PROCESSING PROTEASE CTPB"/>
    <property type="match status" value="1"/>
</dbReference>
<dbReference type="Gene3D" id="3.30.750.44">
    <property type="match status" value="1"/>
</dbReference>
<dbReference type="CDD" id="cd07560">
    <property type="entry name" value="Peptidase_S41_CPP"/>
    <property type="match status" value="1"/>
</dbReference>
<dbReference type="InterPro" id="IPR002477">
    <property type="entry name" value="Peptidoglycan-bd-like"/>
</dbReference>
<dbReference type="SUPFAM" id="SSF47090">
    <property type="entry name" value="PGBD-like"/>
    <property type="match status" value="1"/>
</dbReference>
<comment type="similarity">
    <text evidence="1 5">Belongs to the peptidase S41A family.</text>
</comment>
<keyword evidence="2 5" id="KW-0645">Protease</keyword>
<dbReference type="PROSITE" id="PS50106">
    <property type="entry name" value="PDZ"/>
    <property type="match status" value="1"/>
</dbReference>
<dbReference type="SUPFAM" id="SSF52096">
    <property type="entry name" value="ClpP/crotonase"/>
    <property type="match status" value="1"/>
</dbReference>
<dbReference type="Pfam" id="PF13180">
    <property type="entry name" value="PDZ_2"/>
    <property type="match status" value="1"/>
</dbReference>
<dbReference type="NCBIfam" id="TIGR00225">
    <property type="entry name" value="prc"/>
    <property type="match status" value="1"/>
</dbReference>
<dbReference type="InterPro" id="IPR001478">
    <property type="entry name" value="PDZ"/>
</dbReference>
<evidence type="ECO:0000256" key="3">
    <source>
        <dbReference type="ARBA" id="ARBA00022801"/>
    </source>
</evidence>
<accession>A0ABW8I7K7</accession>
<dbReference type="SUPFAM" id="SSF50156">
    <property type="entry name" value="PDZ domain-like"/>
    <property type="match status" value="1"/>
</dbReference>
<evidence type="ECO:0000313" key="7">
    <source>
        <dbReference type="EMBL" id="MFK2825481.1"/>
    </source>
</evidence>
<protein>
    <submittedName>
        <fullName evidence="7">S41 family peptidase</fullName>
    </submittedName>
</protein>
<evidence type="ECO:0000256" key="2">
    <source>
        <dbReference type="ARBA" id="ARBA00022670"/>
    </source>
</evidence>
<dbReference type="Pfam" id="PF22694">
    <property type="entry name" value="CtpB_N-like"/>
    <property type="match status" value="1"/>
</dbReference>
<dbReference type="InterPro" id="IPR036034">
    <property type="entry name" value="PDZ_sf"/>
</dbReference>
<name>A0ABW8I7K7_9BACI</name>